<evidence type="ECO:0000313" key="1">
    <source>
        <dbReference type="EMBL" id="MDR7335850.1"/>
    </source>
</evidence>
<comment type="caution">
    <text evidence="1">The sequence shown here is derived from an EMBL/GenBank/DDBJ whole genome shotgun (WGS) entry which is preliminary data.</text>
</comment>
<dbReference type="Proteomes" id="UP001180825">
    <property type="component" value="Unassembled WGS sequence"/>
</dbReference>
<evidence type="ECO:0008006" key="3">
    <source>
        <dbReference type="Google" id="ProtNLM"/>
    </source>
</evidence>
<protein>
    <recommendedName>
        <fullName evidence="3">MarR family transcriptional regulator</fullName>
    </recommendedName>
</protein>
<name>A0ABU2AF73_9BURK</name>
<dbReference type="RefSeq" id="WP_310332856.1">
    <property type="nucleotide sequence ID" value="NZ_JAVDXV010000012.1"/>
</dbReference>
<evidence type="ECO:0000313" key="2">
    <source>
        <dbReference type="Proteomes" id="UP001180825"/>
    </source>
</evidence>
<reference evidence="1 2" key="1">
    <citation type="submission" date="2023-07" db="EMBL/GenBank/DDBJ databases">
        <title>Sorghum-associated microbial communities from plants grown in Nebraska, USA.</title>
        <authorList>
            <person name="Schachtman D."/>
        </authorList>
    </citation>
    <scope>NUCLEOTIDE SEQUENCE [LARGE SCALE GENOMIC DNA]</scope>
    <source>
        <strain evidence="1 2">BE316</strain>
    </source>
</reference>
<dbReference type="EMBL" id="JAVDXV010000012">
    <property type="protein sequence ID" value="MDR7335850.1"/>
    <property type="molecule type" value="Genomic_DNA"/>
</dbReference>
<proteinExistence type="predicted"/>
<accession>A0ABU2AF73</accession>
<sequence length="333" mass="37279">MGVIELAHQTQAYLLEALGQRLSALKPRSGPGLPFFVIDSFDLMEIELFGELVTLAILKEQASLTPMEVALRIRKIRAQGSLALYVAPAVDASDRRRLVEQKVPFVVPGNQLYLPDLGIDFREHFRRQAEIGSMTHMVAATQALLFSHLIDRMSTNERRSSWHVAPTVEKLGYTKMTGSRAANELVALGLAKVEKIGRAVHLRFKQDTTAAIWEAAKPYVKSPVLRRRWLHMLPSDISPFAREAGEMALAKRTMLGEPEHQTYAIHRDHWSDTNEGLILTRPEPGAVEVQLWSYSPGLDDGHLVDPLSLVASLKDSVDERVRLAVRELEGQIQ</sequence>
<gene>
    <name evidence="1" type="ORF">J2X21_005017</name>
</gene>
<keyword evidence="2" id="KW-1185">Reference proteome</keyword>
<organism evidence="1 2">
    <name type="scientific">Roseateles asaccharophilus</name>
    <dbReference type="NCBI Taxonomy" id="582607"/>
    <lineage>
        <taxon>Bacteria</taxon>
        <taxon>Pseudomonadati</taxon>
        <taxon>Pseudomonadota</taxon>
        <taxon>Betaproteobacteria</taxon>
        <taxon>Burkholderiales</taxon>
        <taxon>Sphaerotilaceae</taxon>
        <taxon>Roseateles</taxon>
    </lineage>
</organism>